<evidence type="ECO:0000256" key="1">
    <source>
        <dbReference type="SAM" id="Phobius"/>
    </source>
</evidence>
<sequence length="178" mass="19569">MMGASLLLGGSCLRSLEGKTCLLLILAEGLGWKVWTRVIADTSNTSCPGSPASEVDTEVVSISTTPRLTRSSGVATPSIRSIAIDVITNKRRILSNEEGRTSDFNDTQIIILDEESQVPVAPSTPTAKKYGLRMRKQRKSMLRVPLITPFTIIIVWLLCSRLVRRLKQAVTPIYISQK</sequence>
<feature type="signal peptide" evidence="2">
    <location>
        <begin position="1"/>
        <end position="18"/>
    </location>
</feature>
<dbReference type="EMBL" id="LJIJ01003097">
    <property type="protein sequence ID" value="ODM88872.1"/>
    <property type="molecule type" value="Genomic_DNA"/>
</dbReference>
<keyword evidence="1" id="KW-0812">Transmembrane</keyword>
<gene>
    <name evidence="3" type="ORF">Ocin01_17810</name>
</gene>
<evidence type="ECO:0000313" key="4">
    <source>
        <dbReference type="Proteomes" id="UP000094527"/>
    </source>
</evidence>
<evidence type="ECO:0000313" key="3">
    <source>
        <dbReference type="EMBL" id="ODM88872.1"/>
    </source>
</evidence>
<dbReference type="AlphaFoldDB" id="A0A1D2M7H7"/>
<comment type="caution">
    <text evidence="3">The sequence shown here is derived from an EMBL/GenBank/DDBJ whole genome shotgun (WGS) entry which is preliminary data.</text>
</comment>
<organism evidence="3 4">
    <name type="scientific">Orchesella cincta</name>
    <name type="common">Springtail</name>
    <name type="synonym">Podura cincta</name>
    <dbReference type="NCBI Taxonomy" id="48709"/>
    <lineage>
        <taxon>Eukaryota</taxon>
        <taxon>Metazoa</taxon>
        <taxon>Ecdysozoa</taxon>
        <taxon>Arthropoda</taxon>
        <taxon>Hexapoda</taxon>
        <taxon>Collembola</taxon>
        <taxon>Entomobryomorpha</taxon>
        <taxon>Entomobryoidea</taxon>
        <taxon>Orchesellidae</taxon>
        <taxon>Orchesellinae</taxon>
        <taxon>Orchesella</taxon>
    </lineage>
</organism>
<reference evidence="3 4" key="1">
    <citation type="journal article" date="2016" name="Genome Biol. Evol.">
        <title>Gene Family Evolution Reflects Adaptation to Soil Environmental Stressors in the Genome of the Collembolan Orchesella cincta.</title>
        <authorList>
            <person name="Faddeeva-Vakhrusheva A."/>
            <person name="Derks M.F."/>
            <person name="Anvar S.Y."/>
            <person name="Agamennone V."/>
            <person name="Suring W."/>
            <person name="Smit S."/>
            <person name="van Straalen N.M."/>
            <person name="Roelofs D."/>
        </authorList>
    </citation>
    <scope>NUCLEOTIDE SEQUENCE [LARGE SCALE GENOMIC DNA]</scope>
    <source>
        <tissue evidence="3">Mixed pool</tissue>
    </source>
</reference>
<evidence type="ECO:0000256" key="2">
    <source>
        <dbReference type="SAM" id="SignalP"/>
    </source>
</evidence>
<dbReference type="Proteomes" id="UP000094527">
    <property type="component" value="Unassembled WGS sequence"/>
</dbReference>
<keyword evidence="2" id="KW-0732">Signal</keyword>
<feature type="transmembrane region" description="Helical" evidence="1">
    <location>
        <begin position="140"/>
        <end position="159"/>
    </location>
</feature>
<accession>A0A1D2M7H7</accession>
<keyword evidence="1" id="KW-1133">Transmembrane helix</keyword>
<feature type="chain" id="PRO_5008903586" evidence="2">
    <location>
        <begin position="19"/>
        <end position="178"/>
    </location>
</feature>
<keyword evidence="1" id="KW-0472">Membrane</keyword>
<name>A0A1D2M7H7_ORCCI</name>
<keyword evidence="4" id="KW-1185">Reference proteome</keyword>
<protein>
    <submittedName>
        <fullName evidence="3">Uncharacterized protein</fullName>
    </submittedName>
</protein>
<proteinExistence type="predicted"/>